<accession>A0ABU5ECS5</accession>
<keyword evidence="1" id="KW-0472">Membrane</keyword>
<proteinExistence type="predicted"/>
<name>A0ABU5ECS5_9PROT</name>
<evidence type="ECO:0000313" key="2">
    <source>
        <dbReference type="EMBL" id="MDY0883355.1"/>
    </source>
</evidence>
<dbReference type="EMBL" id="JAXCLW010000002">
    <property type="protein sequence ID" value="MDY0883355.1"/>
    <property type="molecule type" value="Genomic_DNA"/>
</dbReference>
<feature type="transmembrane region" description="Helical" evidence="1">
    <location>
        <begin position="17"/>
        <end position="38"/>
    </location>
</feature>
<dbReference type="Proteomes" id="UP001279642">
    <property type="component" value="Unassembled WGS sequence"/>
</dbReference>
<evidence type="ECO:0000313" key="3">
    <source>
        <dbReference type="Proteomes" id="UP001279642"/>
    </source>
</evidence>
<keyword evidence="1" id="KW-0812">Transmembrane</keyword>
<keyword evidence="3" id="KW-1185">Reference proteome</keyword>
<evidence type="ECO:0000256" key="1">
    <source>
        <dbReference type="SAM" id="Phobius"/>
    </source>
</evidence>
<dbReference type="RefSeq" id="WP_320508393.1">
    <property type="nucleotide sequence ID" value="NZ_JAXCLW010000002.1"/>
</dbReference>
<comment type="caution">
    <text evidence="2">The sequence shown here is derived from an EMBL/GenBank/DDBJ whole genome shotgun (WGS) entry which is preliminary data.</text>
</comment>
<protein>
    <submittedName>
        <fullName evidence="2">DUF6476 family protein</fullName>
    </submittedName>
</protein>
<sequence>MSETDQLPRQLRLLKGLVIGLGILLGVAAIVVVFAAIWKFSEQQKPVAATTPNTPATSASATDSLPAFGTAQLALPVGCEVESATASGDRLVLLVGGPDECRRVVIADLKSGKKLGEFQFPTAGQ</sequence>
<organism evidence="2 3">
    <name type="scientific">Dongia soli</name>
    <dbReference type="NCBI Taxonomy" id="600628"/>
    <lineage>
        <taxon>Bacteria</taxon>
        <taxon>Pseudomonadati</taxon>
        <taxon>Pseudomonadota</taxon>
        <taxon>Alphaproteobacteria</taxon>
        <taxon>Rhodospirillales</taxon>
        <taxon>Dongiaceae</taxon>
        <taxon>Dongia</taxon>
    </lineage>
</organism>
<keyword evidence="1" id="KW-1133">Transmembrane helix</keyword>
<reference evidence="2 3" key="1">
    <citation type="journal article" date="2016" name="Antonie Van Leeuwenhoek">
        <title>Dongia soli sp. nov., isolated from soil from Dokdo, Korea.</title>
        <authorList>
            <person name="Kim D.U."/>
            <person name="Lee H."/>
            <person name="Kim H."/>
            <person name="Kim S.G."/>
            <person name="Ka J.O."/>
        </authorList>
    </citation>
    <scope>NUCLEOTIDE SEQUENCE [LARGE SCALE GENOMIC DNA]</scope>
    <source>
        <strain evidence="2 3">D78</strain>
    </source>
</reference>
<gene>
    <name evidence="2" type="ORF">SMD27_10910</name>
</gene>